<dbReference type="EMBL" id="PVMZ01000034">
    <property type="protein sequence ID" value="PRX10171.1"/>
    <property type="molecule type" value="Genomic_DNA"/>
</dbReference>
<keyword evidence="2" id="KW-1185">Reference proteome</keyword>
<protein>
    <submittedName>
        <fullName evidence="1">Uncharacterized protein</fullName>
    </submittedName>
</protein>
<proteinExistence type="predicted"/>
<gene>
    <name evidence="1" type="ORF">CLV67_13456</name>
</gene>
<evidence type="ECO:0000313" key="1">
    <source>
        <dbReference type="EMBL" id="PRX10171.1"/>
    </source>
</evidence>
<reference evidence="1 2" key="1">
    <citation type="submission" date="2018-03" db="EMBL/GenBank/DDBJ databases">
        <title>Genomic Encyclopedia of Archaeal and Bacterial Type Strains, Phase II (KMG-II): from individual species to whole genera.</title>
        <authorList>
            <person name="Goeker M."/>
        </authorList>
    </citation>
    <scope>NUCLEOTIDE SEQUENCE [LARGE SCALE GENOMIC DNA]</scope>
    <source>
        <strain evidence="1 2">DSM 43146</strain>
    </source>
</reference>
<comment type="caution">
    <text evidence="1">The sequence shown here is derived from an EMBL/GenBank/DDBJ whole genome shotgun (WGS) entry which is preliminary data.</text>
</comment>
<dbReference type="Proteomes" id="UP000239415">
    <property type="component" value="Unassembled WGS sequence"/>
</dbReference>
<dbReference type="AlphaFoldDB" id="A0A2T0JRA7"/>
<organism evidence="1 2">
    <name type="scientific">Actinoplanes italicus</name>
    <dbReference type="NCBI Taxonomy" id="113567"/>
    <lineage>
        <taxon>Bacteria</taxon>
        <taxon>Bacillati</taxon>
        <taxon>Actinomycetota</taxon>
        <taxon>Actinomycetes</taxon>
        <taxon>Micromonosporales</taxon>
        <taxon>Micromonosporaceae</taxon>
        <taxon>Actinoplanes</taxon>
    </lineage>
</organism>
<sequence>MIMGASVWNRRVPYQADITAALRQAREEAYADGDYYLREPDPRARQMSEEEFVALEAAETRAALVAEFGEDGAWEPGDGFARQAWHAAQIEVTGPDTLLESQPFSGTHSIIDMTGVADHPDGGRVAPLPDEDLDHWFGTRQPSAEAVEEAFDDGLDGFARWHGAYVIAYDGDRPAWIYFFGWSGD</sequence>
<evidence type="ECO:0000313" key="2">
    <source>
        <dbReference type="Proteomes" id="UP000239415"/>
    </source>
</evidence>
<accession>A0A2T0JRA7</accession>
<name>A0A2T0JRA7_9ACTN</name>